<evidence type="ECO:0000256" key="1">
    <source>
        <dbReference type="SAM" id="MobiDB-lite"/>
    </source>
</evidence>
<evidence type="ECO:0000313" key="3">
    <source>
        <dbReference type="Proteomes" id="UP001054837"/>
    </source>
</evidence>
<reference evidence="2 3" key="1">
    <citation type="submission" date="2021-06" db="EMBL/GenBank/DDBJ databases">
        <title>Caerostris darwini draft genome.</title>
        <authorList>
            <person name="Kono N."/>
            <person name="Arakawa K."/>
        </authorList>
    </citation>
    <scope>NUCLEOTIDE SEQUENCE [LARGE SCALE GENOMIC DNA]</scope>
</reference>
<dbReference type="AlphaFoldDB" id="A0AAV4VR42"/>
<evidence type="ECO:0000313" key="2">
    <source>
        <dbReference type="EMBL" id="GIY71850.1"/>
    </source>
</evidence>
<sequence length="97" mass="10872">MTTQHVTVKDPLCRSSALEEPQMISRSRAQAERSDQRTSSYDFPRLLYILCVILSTLPGSGNKKSFPFDQQRMVNAPSTLSETPNFCCTQEVQNSNG</sequence>
<accession>A0AAV4VR42</accession>
<comment type="caution">
    <text evidence="2">The sequence shown here is derived from an EMBL/GenBank/DDBJ whole genome shotgun (WGS) entry which is preliminary data.</text>
</comment>
<gene>
    <name evidence="2" type="ORF">CDAR_573321</name>
</gene>
<protein>
    <submittedName>
        <fullName evidence="2">Uncharacterized protein</fullName>
    </submittedName>
</protein>
<name>A0AAV4VR42_9ARAC</name>
<keyword evidence="3" id="KW-1185">Reference proteome</keyword>
<organism evidence="2 3">
    <name type="scientific">Caerostris darwini</name>
    <dbReference type="NCBI Taxonomy" id="1538125"/>
    <lineage>
        <taxon>Eukaryota</taxon>
        <taxon>Metazoa</taxon>
        <taxon>Ecdysozoa</taxon>
        <taxon>Arthropoda</taxon>
        <taxon>Chelicerata</taxon>
        <taxon>Arachnida</taxon>
        <taxon>Araneae</taxon>
        <taxon>Araneomorphae</taxon>
        <taxon>Entelegynae</taxon>
        <taxon>Araneoidea</taxon>
        <taxon>Araneidae</taxon>
        <taxon>Caerostris</taxon>
    </lineage>
</organism>
<feature type="region of interest" description="Disordered" evidence="1">
    <location>
        <begin position="17"/>
        <end position="38"/>
    </location>
</feature>
<dbReference type="EMBL" id="BPLQ01013405">
    <property type="protein sequence ID" value="GIY71850.1"/>
    <property type="molecule type" value="Genomic_DNA"/>
</dbReference>
<dbReference type="Proteomes" id="UP001054837">
    <property type="component" value="Unassembled WGS sequence"/>
</dbReference>
<proteinExistence type="predicted"/>